<dbReference type="Gene3D" id="3.40.50.1000">
    <property type="entry name" value="HAD superfamily/HAD-like"/>
    <property type="match status" value="1"/>
</dbReference>
<dbReference type="STRING" id="595434.RISK_003845"/>
<dbReference type="NCBIfam" id="TIGR01509">
    <property type="entry name" value="HAD-SF-IA-v3"/>
    <property type="match status" value="1"/>
</dbReference>
<dbReference type="PANTHER" id="PTHR43481:SF4">
    <property type="entry name" value="GLYCEROL-1-PHOSPHATE PHOSPHOHYDROLASE 1-RELATED"/>
    <property type="match status" value="1"/>
</dbReference>
<proteinExistence type="predicted"/>
<dbReference type="InterPro" id="IPR023214">
    <property type="entry name" value="HAD_sf"/>
</dbReference>
<dbReference type="SFLD" id="SFLDG01129">
    <property type="entry name" value="C1.5:_HAD__Beta-PGM__Phosphata"/>
    <property type="match status" value="1"/>
</dbReference>
<dbReference type="InterPro" id="IPR023198">
    <property type="entry name" value="PGP-like_dom2"/>
</dbReference>
<sequence length="218" mass="24166">MPPSETDTASLLRPDDSGQLPLESVIAHDLAGRYEGLIFDCDGTLTNSMPLHYLAWHETMTRHGIEFPEPRFYAMGGMPSEKIIEVLSSEQGVTIDVDLATEEKEAAFIARIPEVERLAHVIEIAERHLHRIAMSVASGGMRDIVADQLRTIGVADWFPVLVGSEDTELHKPEPDVFLCAAERMGIDPKRCLVFEDSPLGFEAAQRAGMDWVDVRINA</sequence>
<dbReference type="AlphaFoldDB" id="A0A0J1EFG9"/>
<evidence type="ECO:0000313" key="2">
    <source>
        <dbReference type="Proteomes" id="UP000036367"/>
    </source>
</evidence>
<protein>
    <submittedName>
        <fullName evidence="1">Phosphatase YqaB</fullName>
    </submittedName>
</protein>
<dbReference type="InterPro" id="IPR041492">
    <property type="entry name" value="HAD_2"/>
</dbReference>
<keyword evidence="2" id="KW-1185">Reference proteome</keyword>
<dbReference type="InterPro" id="IPR051806">
    <property type="entry name" value="HAD-like_SPP"/>
</dbReference>
<organism evidence="1 2">
    <name type="scientific">Rhodopirellula islandica</name>
    <dbReference type="NCBI Taxonomy" id="595434"/>
    <lineage>
        <taxon>Bacteria</taxon>
        <taxon>Pseudomonadati</taxon>
        <taxon>Planctomycetota</taxon>
        <taxon>Planctomycetia</taxon>
        <taxon>Pirellulales</taxon>
        <taxon>Pirellulaceae</taxon>
        <taxon>Rhodopirellula</taxon>
    </lineage>
</organism>
<dbReference type="RefSeq" id="WP_047815201.1">
    <property type="nucleotide sequence ID" value="NZ_LECT01000029.1"/>
</dbReference>
<dbReference type="OrthoDB" id="9797743at2"/>
<dbReference type="PATRIC" id="fig|595434.4.peg.3648"/>
<dbReference type="Proteomes" id="UP000036367">
    <property type="component" value="Unassembled WGS sequence"/>
</dbReference>
<gene>
    <name evidence="1" type="ORF">RISK_003845</name>
</gene>
<dbReference type="Gene3D" id="1.10.150.240">
    <property type="entry name" value="Putative phosphatase, domain 2"/>
    <property type="match status" value="1"/>
</dbReference>
<dbReference type="CDD" id="cd07505">
    <property type="entry name" value="HAD_BPGM-like"/>
    <property type="match status" value="1"/>
</dbReference>
<name>A0A0J1EFG9_RHOIS</name>
<dbReference type="SUPFAM" id="SSF56784">
    <property type="entry name" value="HAD-like"/>
    <property type="match status" value="1"/>
</dbReference>
<comment type="caution">
    <text evidence="1">The sequence shown here is derived from an EMBL/GenBank/DDBJ whole genome shotgun (WGS) entry which is preliminary data.</text>
</comment>
<dbReference type="Pfam" id="PF13419">
    <property type="entry name" value="HAD_2"/>
    <property type="match status" value="1"/>
</dbReference>
<reference evidence="1" key="1">
    <citation type="submission" date="2015-05" db="EMBL/GenBank/DDBJ databases">
        <title>Permanent draft genome of Rhodopirellula islandicus K833.</title>
        <authorList>
            <person name="Kizina J."/>
            <person name="Richter M."/>
            <person name="Glockner F.O."/>
            <person name="Harder J."/>
        </authorList>
    </citation>
    <scope>NUCLEOTIDE SEQUENCE [LARGE SCALE GENOMIC DNA]</scope>
    <source>
        <strain evidence="1">K833</strain>
    </source>
</reference>
<dbReference type="SFLD" id="SFLDS00003">
    <property type="entry name" value="Haloacid_Dehalogenase"/>
    <property type="match status" value="1"/>
</dbReference>
<dbReference type="EMBL" id="LECT01000029">
    <property type="protein sequence ID" value="KLU04259.1"/>
    <property type="molecule type" value="Genomic_DNA"/>
</dbReference>
<dbReference type="GO" id="GO:0050308">
    <property type="term" value="F:sugar-phosphatase activity"/>
    <property type="evidence" value="ECO:0007669"/>
    <property type="project" value="TreeGrafter"/>
</dbReference>
<dbReference type="InterPro" id="IPR036412">
    <property type="entry name" value="HAD-like_sf"/>
</dbReference>
<evidence type="ECO:0000313" key="1">
    <source>
        <dbReference type="EMBL" id="KLU04259.1"/>
    </source>
</evidence>
<dbReference type="InterPro" id="IPR006439">
    <property type="entry name" value="HAD-SF_hydro_IA"/>
</dbReference>
<dbReference type="PRINTS" id="PR00413">
    <property type="entry name" value="HADHALOGNASE"/>
</dbReference>
<accession>A0A0J1EFG9</accession>
<dbReference type="PANTHER" id="PTHR43481">
    <property type="entry name" value="FRUCTOSE-1-PHOSPHATE PHOSPHATASE"/>
    <property type="match status" value="1"/>
</dbReference>